<reference evidence="1 2" key="1">
    <citation type="submission" date="2024-09" db="EMBL/GenBank/DDBJ databases">
        <authorList>
            <person name="Sun Q."/>
            <person name="Mori K."/>
        </authorList>
    </citation>
    <scope>NUCLEOTIDE SEQUENCE [LARGE SCALE GENOMIC DNA]</scope>
    <source>
        <strain evidence="1 2">TISTR 2452</strain>
    </source>
</reference>
<keyword evidence="2" id="KW-1185">Reference proteome</keyword>
<dbReference type="Proteomes" id="UP001589747">
    <property type="component" value="Unassembled WGS sequence"/>
</dbReference>
<organism evidence="1 2">
    <name type="scientific">Paenibacillus aurantiacus</name>
    <dbReference type="NCBI Taxonomy" id="1936118"/>
    <lineage>
        <taxon>Bacteria</taxon>
        <taxon>Bacillati</taxon>
        <taxon>Bacillota</taxon>
        <taxon>Bacilli</taxon>
        <taxon>Bacillales</taxon>
        <taxon>Paenibacillaceae</taxon>
        <taxon>Paenibacillus</taxon>
    </lineage>
</organism>
<name>A0ABV5KI93_9BACL</name>
<accession>A0ABV5KI93</accession>
<protein>
    <submittedName>
        <fullName evidence="1">Uncharacterized protein</fullName>
    </submittedName>
</protein>
<proteinExistence type="predicted"/>
<evidence type="ECO:0000313" key="2">
    <source>
        <dbReference type="Proteomes" id="UP001589747"/>
    </source>
</evidence>
<sequence>MPVKVDGSFEPDRRANACRSVTLINRLLNRSPLYGMPSPHWADVPASHWAYENIENASIQHHYKIREDGGDQYAD</sequence>
<gene>
    <name evidence="1" type="ORF">ACFFSY_03190</name>
</gene>
<dbReference type="RefSeq" id="WP_377489793.1">
    <property type="nucleotide sequence ID" value="NZ_JBHMDO010000006.1"/>
</dbReference>
<comment type="caution">
    <text evidence="1">The sequence shown here is derived from an EMBL/GenBank/DDBJ whole genome shotgun (WGS) entry which is preliminary data.</text>
</comment>
<evidence type="ECO:0000313" key="1">
    <source>
        <dbReference type="EMBL" id="MFB9324931.1"/>
    </source>
</evidence>
<dbReference type="EMBL" id="JBHMDO010000006">
    <property type="protein sequence ID" value="MFB9324931.1"/>
    <property type="molecule type" value="Genomic_DNA"/>
</dbReference>